<evidence type="ECO:0000259" key="3">
    <source>
        <dbReference type="Pfam" id="PF04536"/>
    </source>
</evidence>
<feature type="transmembrane region" description="Helical" evidence="1">
    <location>
        <begin position="194"/>
        <end position="212"/>
    </location>
</feature>
<dbReference type="EMBL" id="CACRSW010000031">
    <property type="protein sequence ID" value="VYT19471.1"/>
    <property type="molecule type" value="Genomic_DNA"/>
</dbReference>
<evidence type="ECO:0000256" key="2">
    <source>
        <dbReference type="SAM" id="SignalP"/>
    </source>
</evidence>
<feature type="domain" description="TPM" evidence="3">
    <location>
        <begin position="38"/>
        <end position="163"/>
    </location>
</feature>
<protein>
    <recommendedName>
        <fullName evidence="3">TPM domain-containing protein</fullName>
    </recommendedName>
</protein>
<evidence type="ECO:0000313" key="4">
    <source>
        <dbReference type="EMBL" id="VYT19471.1"/>
    </source>
</evidence>
<accession>A0A6N2UTD5</accession>
<sequence>MRKRKNIIVTILFAFILLFLPQKSFADDLPQSPNTYYYDELNLINQETKDHLTKVNKELEQKTGAQVIYVSLKDVEDQPMQVGTDLLNKWKIGDKEKNNGVLILISQRKGQEKKDISIITGYGIEGRLNDGKVGRIIDEYMLDYMRDGDFSKGITEGFNAIVSQIAEEYQVELTGDYDEYADRLREDKDDEIDLRTLIIIFIIFIIFSRFFVSRGGFRNGGYGGFGGFGGFGGGSFGGFSGSSGGFSGGGFSGGGGSSGGGGASRGI</sequence>
<name>A0A6N2UTD5_9FIRM</name>
<dbReference type="Gene3D" id="3.10.310.50">
    <property type="match status" value="1"/>
</dbReference>
<gene>
    <name evidence="4" type="ORF">AVLFYP127_01218</name>
</gene>
<organism evidence="4">
    <name type="scientific">Anaerococcus vaginalis</name>
    <dbReference type="NCBI Taxonomy" id="33037"/>
    <lineage>
        <taxon>Bacteria</taxon>
        <taxon>Bacillati</taxon>
        <taxon>Bacillota</taxon>
        <taxon>Tissierellia</taxon>
        <taxon>Tissierellales</taxon>
        <taxon>Peptoniphilaceae</taxon>
        <taxon>Anaerococcus</taxon>
    </lineage>
</organism>
<keyword evidence="2" id="KW-0732">Signal</keyword>
<reference evidence="4" key="1">
    <citation type="submission" date="2019-11" db="EMBL/GenBank/DDBJ databases">
        <authorList>
            <person name="Feng L."/>
        </authorList>
    </citation>
    <scope>NUCLEOTIDE SEQUENCE</scope>
    <source>
        <strain evidence="4">AvaginalisLFYP127</strain>
    </source>
</reference>
<keyword evidence="1" id="KW-0812">Transmembrane</keyword>
<proteinExistence type="predicted"/>
<feature type="chain" id="PRO_5027079554" description="TPM domain-containing protein" evidence="2">
    <location>
        <begin position="27"/>
        <end position="267"/>
    </location>
</feature>
<dbReference type="Pfam" id="PF04536">
    <property type="entry name" value="TPM_phosphatase"/>
    <property type="match status" value="1"/>
</dbReference>
<dbReference type="AlphaFoldDB" id="A0A6N2UTD5"/>
<dbReference type="PANTHER" id="PTHR30373:SF2">
    <property type="entry name" value="UPF0603 PROTEIN YGCG"/>
    <property type="match status" value="1"/>
</dbReference>
<keyword evidence="1" id="KW-0472">Membrane</keyword>
<dbReference type="InterPro" id="IPR007621">
    <property type="entry name" value="TPM_dom"/>
</dbReference>
<evidence type="ECO:0000256" key="1">
    <source>
        <dbReference type="SAM" id="Phobius"/>
    </source>
</evidence>
<dbReference type="RefSeq" id="WP_156329556.1">
    <property type="nucleotide sequence ID" value="NZ_CACRSW010000031.1"/>
</dbReference>
<keyword evidence="1" id="KW-1133">Transmembrane helix</keyword>
<feature type="signal peptide" evidence="2">
    <location>
        <begin position="1"/>
        <end position="26"/>
    </location>
</feature>
<dbReference type="PANTHER" id="PTHR30373">
    <property type="entry name" value="UPF0603 PROTEIN YGCG"/>
    <property type="match status" value="1"/>
</dbReference>